<dbReference type="Proteomes" id="UP000243793">
    <property type="component" value="Chromosome"/>
</dbReference>
<dbReference type="GO" id="GO:0019350">
    <property type="term" value="P:teichoic acid biosynthetic process"/>
    <property type="evidence" value="ECO:0007669"/>
    <property type="project" value="UniProtKB-KW"/>
</dbReference>
<dbReference type="PANTHER" id="PTHR37316">
    <property type="entry name" value="TEICHOIC ACID GLYCEROL-PHOSPHATE PRIMASE"/>
    <property type="match status" value="1"/>
</dbReference>
<comment type="similarity">
    <text evidence="2">Belongs to the CDP-glycerol glycerophosphotransferase family.</text>
</comment>
<evidence type="ECO:0008006" key="9">
    <source>
        <dbReference type="Google" id="ProtNLM"/>
    </source>
</evidence>
<keyword evidence="3" id="KW-1003">Cell membrane</keyword>
<dbReference type="GO" id="GO:0005886">
    <property type="term" value="C:plasma membrane"/>
    <property type="evidence" value="ECO:0007669"/>
    <property type="project" value="UniProtKB-SubCell"/>
</dbReference>
<name>A0A1Y0CTY6_9GAMM</name>
<organism evidence="7 8">
    <name type="scientific">Oceanisphaera avium</name>
    <dbReference type="NCBI Taxonomy" id="1903694"/>
    <lineage>
        <taxon>Bacteria</taxon>
        <taxon>Pseudomonadati</taxon>
        <taxon>Pseudomonadota</taxon>
        <taxon>Gammaproteobacteria</taxon>
        <taxon>Aeromonadales</taxon>
        <taxon>Aeromonadaceae</taxon>
        <taxon>Oceanisphaera</taxon>
    </lineage>
</organism>
<keyword evidence="8" id="KW-1185">Reference proteome</keyword>
<sequence length="413" mass="47861">MSVLNIDKGMLKDRLYHLIRIGYDRFFSLLFYFAPLKKNKIVFNSNYGKGYGDNGKYIVEALLKQDQDYDIVWMLDRYNMDHAVMPDKVRRVRYGSIQFIYEMMTAKVWVDNSRLKYHLYKRKSQFYIQTWHGGLGLKKVEADTELCSKYVKMAKRDSRLANLFISNSGHLSHIFKNAFWYNGDILECGSPKNDILFADKTPFKEKVRAEFQLPATSKILLYAPTFRDNNNFTAYDIDLLQVKAALEHKYDENWVMLVRLHPNIDSESVAEIFPDKQIINASRFPDMQELILGSDMLVTDYSSCMFDSGMAEIPTFIYASDVESYVDERGFYFTMQQQPFDFATDTQGLINALYAFNQPQYLANLAVFYDKVKLYDKGQASTVVAGKIKKVIKGQQISITANSRLAASQETNR</sequence>
<dbReference type="RefSeq" id="WP_086961917.1">
    <property type="nucleotide sequence ID" value="NZ_CP021376.1"/>
</dbReference>
<evidence type="ECO:0000256" key="3">
    <source>
        <dbReference type="ARBA" id="ARBA00022475"/>
    </source>
</evidence>
<comment type="subcellular location">
    <subcellularLocation>
        <location evidence="1">Cell membrane</location>
        <topology evidence="1">Peripheral membrane protein</topology>
    </subcellularLocation>
</comment>
<evidence type="ECO:0000256" key="4">
    <source>
        <dbReference type="ARBA" id="ARBA00022679"/>
    </source>
</evidence>
<evidence type="ECO:0000256" key="6">
    <source>
        <dbReference type="ARBA" id="ARBA00023136"/>
    </source>
</evidence>
<dbReference type="Pfam" id="PF04464">
    <property type="entry name" value="Glyphos_transf"/>
    <property type="match status" value="1"/>
</dbReference>
<reference evidence="8" key="1">
    <citation type="submission" date="2017-05" db="EMBL/GenBank/DDBJ databases">
        <authorList>
            <person name="Sung H."/>
        </authorList>
    </citation>
    <scope>NUCLEOTIDE SEQUENCE [LARGE SCALE GENOMIC DNA]</scope>
    <source>
        <strain evidence="8">AMac2203</strain>
    </source>
</reference>
<dbReference type="OrthoDB" id="9802649at2"/>
<proteinExistence type="inferred from homology"/>
<evidence type="ECO:0000256" key="2">
    <source>
        <dbReference type="ARBA" id="ARBA00010488"/>
    </source>
</evidence>
<dbReference type="Gene3D" id="3.40.50.12580">
    <property type="match status" value="1"/>
</dbReference>
<evidence type="ECO:0000256" key="5">
    <source>
        <dbReference type="ARBA" id="ARBA00022944"/>
    </source>
</evidence>
<dbReference type="Gene3D" id="3.40.50.11820">
    <property type="match status" value="1"/>
</dbReference>
<dbReference type="GO" id="GO:0047355">
    <property type="term" value="F:CDP-glycerol glycerophosphotransferase activity"/>
    <property type="evidence" value="ECO:0007669"/>
    <property type="project" value="InterPro"/>
</dbReference>
<dbReference type="SUPFAM" id="SSF53756">
    <property type="entry name" value="UDP-Glycosyltransferase/glycogen phosphorylase"/>
    <property type="match status" value="1"/>
</dbReference>
<dbReference type="InterPro" id="IPR007554">
    <property type="entry name" value="Glycerophosphate_synth"/>
</dbReference>
<gene>
    <name evidence="7" type="ORF">CBP12_00445</name>
</gene>
<dbReference type="PANTHER" id="PTHR37316:SF3">
    <property type="entry name" value="TEICHOIC ACID GLYCEROL-PHOSPHATE TRANSFERASE"/>
    <property type="match status" value="1"/>
</dbReference>
<protein>
    <recommendedName>
        <fullName evidence="9">Glycerophosphotransferase</fullName>
    </recommendedName>
</protein>
<accession>A0A1Y0CTY6</accession>
<keyword evidence="4" id="KW-0808">Transferase</keyword>
<dbReference type="InterPro" id="IPR043148">
    <property type="entry name" value="TagF_C"/>
</dbReference>
<dbReference type="AlphaFoldDB" id="A0A1Y0CTY6"/>
<dbReference type="InterPro" id="IPR043149">
    <property type="entry name" value="TagF_N"/>
</dbReference>
<dbReference type="KEGG" id="ocm:CBP12_00445"/>
<dbReference type="EMBL" id="CP021376">
    <property type="protein sequence ID" value="ART78810.1"/>
    <property type="molecule type" value="Genomic_DNA"/>
</dbReference>
<evidence type="ECO:0000313" key="7">
    <source>
        <dbReference type="EMBL" id="ART78810.1"/>
    </source>
</evidence>
<dbReference type="InterPro" id="IPR051612">
    <property type="entry name" value="Teichoic_Acid_Biosynth"/>
</dbReference>
<evidence type="ECO:0000256" key="1">
    <source>
        <dbReference type="ARBA" id="ARBA00004202"/>
    </source>
</evidence>
<keyword evidence="5" id="KW-0777">Teichoic acid biosynthesis</keyword>
<keyword evidence="6" id="KW-0472">Membrane</keyword>
<evidence type="ECO:0000313" key="8">
    <source>
        <dbReference type="Proteomes" id="UP000243793"/>
    </source>
</evidence>